<keyword evidence="2" id="KW-0949">S-adenosyl-L-methionine</keyword>
<dbReference type="InterPro" id="IPR034505">
    <property type="entry name" value="Coproporphyrinogen-III_oxidase"/>
</dbReference>
<evidence type="ECO:0000256" key="1">
    <source>
        <dbReference type="ARBA" id="ARBA00001966"/>
    </source>
</evidence>
<reference evidence="7" key="1">
    <citation type="submission" date="2022-07" db="EMBL/GenBank/DDBJ databases">
        <title>Tahibacter sp., a new gammaproteobacterium isolated from the silt sample collected at pig farm.</title>
        <authorList>
            <person name="Chen H."/>
        </authorList>
    </citation>
    <scope>NUCLEOTIDE SEQUENCE</scope>
    <source>
        <strain evidence="7">P2K</strain>
    </source>
</reference>
<dbReference type="EMBL" id="JANFQO010000014">
    <property type="protein sequence ID" value="MCQ4166051.1"/>
    <property type="molecule type" value="Genomic_DNA"/>
</dbReference>
<dbReference type="NCBIfam" id="NF006067">
    <property type="entry name" value="PRK08208.1"/>
    <property type="match status" value="1"/>
</dbReference>
<keyword evidence="5" id="KW-0411">Iron-sulfur</keyword>
<evidence type="ECO:0000256" key="2">
    <source>
        <dbReference type="ARBA" id="ARBA00022691"/>
    </source>
</evidence>
<keyword evidence="4" id="KW-0408">Iron</keyword>
<protein>
    <submittedName>
        <fullName evidence="7">STM4012 family radical SAM protein</fullName>
    </submittedName>
</protein>
<dbReference type="Proteomes" id="UP001165498">
    <property type="component" value="Unassembled WGS sequence"/>
</dbReference>
<dbReference type="InterPro" id="IPR006638">
    <property type="entry name" value="Elp3/MiaA/NifB-like_rSAM"/>
</dbReference>
<evidence type="ECO:0000256" key="4">
    <source>
        <dbReference type="ARBA" id="ARBA00023004"/>
    </source>
</evidence>
<evidence type="ECO:0000256" key="3">
    <source>
        <dbReference type="ARBA" id="ARBA00022723"/>
    </source>
</evidence>
<feature type="domain" description="Radical SAM core" evidence="6">
    <location>
        <begin position="41"/>
        <end position="282"/>
    </location>
</feature>
<comment type="cofactor">
    <cofactor evidence="1">
        <name>[4Fe-4S] cluster</name>
        <dbReference type="ChEBI" id="CHEBI:49883"/>
    </cofactor>
</comment>
<dbReference type="InterPro" id="IPR007197">
    <property type="entry name" value="rSAM"/>
</dbReference>
<dbReference type="Pfam" id="PF06969">
    <property type="entry name" value="HemN_C"/>
    <property type="match status" value="1"/>
</dbReference>
<comment type="caution">
    <text evidence="7">The sequence shown here is derived from an EMBL/GenBank/DDBJ whole genome shotgun (WGS) entry which is preliminary data.</text>
</comment>
<evidence type="ECO:0000313" key="7">
    <source>
        <dbReference type="EMBL" id="MCQ4166051.1"/>
    </source>
</evidence>
<dbReference type="InterPro" id="IPR013785">
    <property type="entry name" value="Aldolase_TIM"/>
</dbReference>
<dbReference type="InterPro" id="IPR058240">
    <property type="entry name" value="rSAM_sf"/>
</dbReference>
<dbReference type="InterPro" id="IPR010723">
    <property type="entry name" value="HemN_C"/>
</dbReference>
<proteinExistence type="predicted"/>
<evidence type="ECO:0000313" key="8">
    <source>
        <dbReference type="Proteomes" id="UP001165498"/>
    </source>
</evidence>
<dbReference type="SMART" id="SM00729">
    <property type="entry name" value="Elp3"/>
    <property type="match status" value="1"/>
</dbReference>
<gene>
    <name evidence="7" type="ORF">NM961_15120</name>
</gene>
<dbReference type="SUPFAM" id="SSF102114">
    <property type="entry name" value="Radical SAM enzymes"/>
    <property type="match status" value="1"/>
</dbReference>
<sequence length="443" mass="48472">MTDLPARLRAAPYQAYSYSYPHKSAYRELAQPVDLARLWQQEDRSALFGYIHIPFCTYRCGFCNLFALGQPGAGLVNGYLNQLLRQLRVVGALLGERRFARFAIGGGTPTYLDADQLARLFEAVQTHLVPELVQIPSGIEVSPETATRERLQHCRAAGVDRVSMGVQSFVDAELGALVRPAQTTAVLQAVDTVRTLDFPTLNLDLIYGIPGQTPGSFAASLQTLLALQPEEIYLYPLYVRERTGLGRMQRKLSANADDPRRALYELGRDTLCAAGYVQVSMRLFRAAHAPESGGPAYCCQDDGMIGLGCGARSYTRGLHYSDHYAVERAGVSAILRDYIAQPEEAFASARYGFVLDAQEQRRRYLIQSLLTWPGLDTAAFAARFGCAARDCFGELDELLQAGLAETRGELIALTALGMAHADAIGPWLNSSAVRARLDGHAAA</sequence>
<dbReference type="SFLD" id="SFLDG01065">
    <property type="entry name" value="anaerobic_coproporphyrinogen-I"/>
    <property type="match status" value="1"/>
</dbReference>
<dbReference type="CDD" id="cd01335">
    <property type="entry name" value="Radical_SAM"/>
    <property type="match status" value="1"/>
</dbReference>
<organism evidence="7 8">
    <name type="scientific">Tahibacter harae</name>
    <dbReference type="NCBI Taxonomy" id="2963937"/>
    <lineage>
        <taxon>Bacteria</taxon>
        <taxon>Pseudomonadati</taxon>
        <taxon>Pseudomonadota</taxon>
        <taxon>Gammaproteobacteria</taxon>
        <taxon>Lysobacterales</taxon>
        <taxon>Rhodanobacteraceae</taxon>
        <taxon>Tahibacter</taxon>
    </lineage>
</organism>
<evidence type="ECO:0000259" key="6">
    <source>
        <dbReference type="PROSITE" id="PS51918"/>
    </source>
</evidence>
<dbReference type="Pfam" id="PF04055">
    <property type="entry name" value="Radical_SAM"/>
    <property type="match status" value="1"/>
</dbReference>
<keyword evidence="3" id="KW-0479">Metal-binding</keyword>
<dbReference type="Gene3D" id="3.20.20.70">
    <property type="entry name" value="Aldolase class I"/>
    <property type="match status" value="1"/>
</dbReference>
<dbReference type="PROSITE" id="PS51918">
    <property type="entry name" value="RADICAL_SAM"/>
    <property type="match status" value="1"/>
</dbReference>
<dbReference type="PANTHER" id="PTHR13932">
    <property type="entry name" value="COPROPORPHYRINIGEN III OXIDASE"/>
    <property type="match status" value="1"/>
</dbReference>
<dbReference type="RefSeq" id="WP_255915242.1">
    <property type="nucleotide sequence ID" value="NZ_JANFQO010000014.1"/>
</dbReference>
<evidence type="ECO:0000256" key="5">
    <source>
        <dbReference type="ARBA" id="ARBA00023014"/>
    </source>
</evidence>
<keyword evidence="8" id="KW-1185">Reference proteome</keyword>
<name>A0ABT1QUT2_9GAMM</name>
<dbReference type="SFLD" id="SFLDS00029">
    <property type="entry name" value="Radical_SAM"/>
    <property type="match status" value="1"/>
</dbReference>
<accession>A0ABT1QUT2</accession>
<dbReference type="PANTHER" id="PTHR13932:SF5">
    <property type="entry name" value="RADICAL S-ADENOSYL METHIONINE DOMAIN-CONTAINING PROTEIN 1, MITOCHONDRIAL"/>
    <property type="match status" value="1"/>
</dbReference>